<protein>
    <submittedName>
        <fullName evidence="1">Uncharacterized protein</fullName>
    </submittedName>
</protein>
<sequence length="237" mass="26532">MAADGAQKMGLPMDVMLEIAGGTDPTTVDLRRNIGDPSSFRGGRLRLRRGERLLVGKWGNDLYIEDRASNLIATGCFRHEKEPCIPVPIAAHDGLILVRVYHDHQWHPGAHFPVDLRVCCPATGRVQSLPRDGPKLGQFGGGGGAVGRPFKVVNVASAEAGLMHRQRRHRFEFETFSSERGTWGPQAIIEERRRRLRPEMVEMLTCIKDWEAAESRLQQEVEDKELEEAFEGIDIDS</sequence>
<keyword evidence="2" id="KW-1185">Reference proteome</keyword>
<name>A0A835F100_9POAL</name>
<dbReference type="EMBL" id="JACEFO010001653">
    <property type="protein sequence ID" value="KAF8725415.1"/>
    <property type="molecule type" value="Genomic_DNA"/>
</dbReference>
<organism evidence="1 2">
    <name type="scientific">Digitaria exilis</name>
    <dbReference type="NCBI Taxonomy" id="1010633"/>
    <lineage>
        <taxon>Eukaryota</taxon>
        <taxon>Viridiplantae</taxon>
        <taxon>Streptophyta</taxon>
        <taxon>Embryophyta</taxon>
        <taxon>Tracheophyta</taxon>
        <taxon>Spermatophyta</taxon>
        <taxon>Magnoliopsida</taxon>
        <taxon>Liliopsida</taxon>
        <taxon>Poales</taxon>
        <taxon>Poaceae</taxon>
        <taxon>PACMAD clade</taxon>
        <taxon>Panicoideae</taxon>
        <taxon>Panicodae</taxon>
        <taxon>Paniceae</taxon>
        <taxon>Anthephorinae</taxon>
        <taxon>Digitaria</taxon>
    </lineage>
</organism>
<accession>A0A835F100</accession>
<gene>
    <name evidence="1" type="ORF">HU200_019934</name>
</gene>
<proteinExistence type="predicted"/>
<evidence type="ECO:0000313" key="1">
    <source>
        <dbReference type="EMBL" id="KAF8725415.1"/>
    </source>
</evidence>
<reference evidence="1" key="1">
    <citation type="submission" date="2020-07" db="EMBL/GenBank/DDBJ databases">
        <title>Genome sequence and genetic diversity analysis of an under-domesticated orphan crop, white fonio (Digitaria exilis).</title>
        <authorList>
            <person name="Bennetzen J.L."/>
            <person name="Chen S."/>
            <person name="Ma X."/>
            <person name="Wang X."/>
            <person name="Yssel A.E.J."/>
            <person name="Chaluvadi S.R."/>
            <person name="Johnson M."/>
            <person name="Gangashetty P."/>
            <person name="Hamidou F."/>
            <person name="Sanogo M.D."/>
            <person name="Zwaenepoel A."/>
            <person name="Wallace J."/>
            <person name="Van De Peer Y."/>
            <person name="Van Deynze A."/>
        </authorList>
    </citation>
    <scope>NUCLEOTIDE SEQUENCE</scope>
    <source>
        <tissue evidence="1">Leaves</tissue>
    </source>
</reference>
<dbReference type="AlphaFoldDB" id="A0A835F100"/>
<comment type="caution">
    <text evidence="1">The sequence shown here is derived from an EMBL/GenBank/DDBJ whole genome shotgun (WGS) entry which is preliminary data.</text>
</comment>
<dbReference type="PANTHER" id="PTHR35828">
    <property type="entry name" value="OS08G0203800 PROTEIN-RELATED"/>
    <property type="match status" value="1"/>
</dbReference>
<dbReference type="Proteomes" id="UP000636709">
    <property type="component" value="Unassembled WGS sequence"/>
</dbReference>
<dbReference type="PANTHER" id="PTHR35828:SF23">
    <property type="entry name" value="F-BOX DOMAIN-CONTAINING PROTEIN"/>
    <property type="match status" value="1"/>
</dbReference>
<evidence type="ECO:0000313" key="2">
    <source>
        <dbReference type="Proteomes" id="UP000636709"/>
    </source>
</evidence>